<dbReference type="GO" id="GO:0046872">
    <property type="term" value="F:metal ion binding"/>
    <property type="evidence" value="ECO:0007669"/>
    <property type="project" value="UniProtKB-KW"/>
</dbReference>
<dbReference type="Gene3D" id="3.30.930.10">
    <property type="entry name" value="Bira Bifunctional Protein, Domain 2"/>
    <property type="match status" value="1"/>
</dbReference>
<gene>
    <name evidence="14" type="primary">thrS</name>
    <name evidence="17" type="ORF">DCO61_06900</name>
    <name evidence="18" type="ORF">LS64_001575</name>
</gene>
<dbReference type="HAMAP" id="MF_00184">
    <property type="entry name" value="Thr_tRNA_synth"/>
    <property type="match status" value="1"/>
</dbReference>
<dbReference type="Proteomes" id="UP000029714">
    <property type="component" value="Unassembled WGS sequence"/>
</dbReference>
<evidence type="ECO:0000256" key="13">
    <source>
        <dbReference type="ARBA" id="ARBA00049515"/>
    </source>
</evidence>
<dbReference type="SUPFAM" id="SSF55186">
    <property type="entry name" value="ThrRS/AlaRS common domain"/>
    <property type="match status" value="1"/>
</dbReference>
<comment type="cofactor">
    <cofactor evidence="14">
        <name>Zn(2+)</name>
        <dbReference type="ChEBI" id="CHEBI:29105"/>
    </cofactor>
    <text evidence="14">Binds 1 zinc ion per subunit.</text>
</comment>
<keyword evidence="19" id="KW-1185">Reference proteome</keyword>
<feature type="binding site" evidence="14">
    <location>
        <position position="339"/>
    </location>
    <ligand>
        <name>Zn(2+)</name>
        <dbReference type="ChEBI" id="CHEBI:29105"/>
        <note>catalytic</note>
    </ligand>
</feature>
<evidence type="ECO:0000313" key="17">
    <source>
        <dbReference type="EMBL" id="MWV69731.1"/>
    </source>
</evidence>
<accession>A0A347VM52</accession>
<comment type="similarity">
    <text evidence="2 14">Belongs to the class-II aminoacyl-tRNA synthetase family.</text>
</comment>
<dbReference type="GO" id="GO:0004829">
    <property type="term" value="F:threonine-tRNA ligase activity"/>
    <property type="evidence" value="ECO:0007669"/>
    <property type="project" value="UniProtKB-UniRule"/>
</dbReference>
<keyword evidence="11 14" id="KW-0648">Protein biosynthesis</keyword>
<comment type="subunit">
    <text evidence="14">Homodimer.</text>
</comment>
<dbReference type="SMART" id="SM00863">
    <property type="entry name" value="tRNA_SAD"/>
    <property type="match status" value="1"/>
</dbReference>
<dbReference type="GO" id="GO:0005524">
    <property type="term" value="F:ATP binding"/>
    <property type="evidence" value="ECO:0007669"/>
    <property type="project" value="UniProtKB-UniRule"/>
</dbReference>
<dbReference type="NCBIfam" id="TIGR00418">
    <property type="entry name" value="thrS"/>
    <property type="match status" value="1"/>
</dbReference>
<dbReference type="FunFam" id="3.30.930.10:FF:000019">
    <property type="entry name" value="Threonine--tRNA ligase"/>
    <property type="match status" value="1"/>
</dbReference>
<dbReference type="GO" id="GO:0005829">
    <property type="term" value="C:cytosol"/>
    <property type="evidence" value="ECO:0007669"/>
    <property type="project" value="TreeGrafter"/>
</dbReference>
<feature type="region of interest" description="Catalytic" evidence="14">
    <location>
        <begin position="247"/>
        <end position="538"/>
    </location>
</feature>
<dbReference type="InterPro" id="IPR047246">
    <property type="entry name" value="ThrRS_anticodon"/>
</dbReference>
<evidence type="ECO:0000256" key="4">
    <source>
        <dbReference type="ARBA" id="ARBA00022555"/>
    </source>
</evidence>
<dbReference type="Gene3D" id="3.30.980.10">
    <property type="entry name" value="Threonyl-trna Synthetase, Chain A, domain 2"/>
    <property type="match status" value="1"/>
</dbReference>
<dbReference type="InterPro" id="IPR012947">
    <property type="entry name" value="tRNA_SAD"/>
</dbReference>
<dbReference type="GO" id="GO:0000049">
    <property type="term" value="F:tRNA binding"/>
    <property type="evidence" value="ECO:0007669"/>
    <property type="project" value="UniProtKB-KW"/>
</dbReference>
<dbReference type="EMBL" id="QBIU01000001">
    <property type="protein sequence ID" value="MWV69731.1"/>
    <property type="molecule type" value="Genomic_DNA"/>
</dbReference>
<dbReference type="FunFam" id="3.30.980.10:FF:000005">
    <property type="entry name" value="Threonyl-tRNA synthetase, mitochondrial"/>
    <property type="match status" value="1"/>
</dbReference>
<evidence type="ECO:0000256" key="7">
    <source>
        <dbReference type="ARBA" id="ARBA00022741"/>
    </source>
</evidence>
<evidence type="ECO:0000256" key="3">
    <source>
        <dbReference type="ARBA" id="ARBA00022490"/>
    </source>
</evidence>
<keyword evidence="7 14" id="KW-0547">Nucleotide-binding</keyword>
<evidence type="ECO:0000256" key="10">
    <source>
        <dbReference type="ARBA" id="ARBA00022884"/>
    </source>
</evidence>
<keyword evidence="5 14" id="KW-0436">Ligase</keyword>
<evidence type="ECO:0000256" key="2">
    <source>
        <dbReference type="ARBA" id="ARBA00008226"/>
    </source>
</evidence>
<evidence type="ECO:0000256" key="12">
    <source>
        <dbReference type="ARBA" id="ARBA00023146"/>
    </source>
</evidence>
<comment type="catalytic activity">
    <reaction evidence="13 14">
        <text>tRNA(Thr) + L-threonine + ATP = L-threonyl-tRNA(Thr) + AMP + diphosphate + H(+)</text>
        <dbReference type="Rhea" id="RHEA:24624"/>
        <dbReference type="Rhea" id="RHEA-COMP:9670"/>
        <dbReference type="Rhea" id="RHEA-COMP:9704"/>
        <dbReference type="ChEBI" id="CHEBI:15378"/>
        <dbReference type="ChEBI" id="CHEBI:30616"/>
        <dbReference type="ChEBI" id="CHEBI:33019"/>
        <dbReference type="ChEBI" id="CHEBI:57926"/>
        <dbReference type="ChEBI" id="CHEBI:78442"/>
        <dbReference type="ChEBI" id="CHEBI:78534"/>
        <dbReference type="ChEBI" id="CHEBI:456215"/>
        <dbReference type="EC" id="6.1.1.3"/>
    </reaction>
</comment>
<name>A0A347VM52_9HELI</name>
<keyword evidence="9 14" id="KW-0067">ATP-binding</keyword>
<dbReference type="CDD" id="cd00771">
    <property type="entry name" value="ThrRS_core"/>
    <property type="match status" value="1"/>
</dbReference>
<feature type="region of interest" description="Disordered" evidence="15">
    <location>
        <begin position="1"/>
        <end position="58"/>
    </location>
</feature>
<reference evidence="17 20" key="4">
    <citation type="submission" date="2019-12" db="EMBL/GenBank/DDBJ databases">
        <title>Multi-Generational Helicobacter saguini Isolates.</title>
        <authorList>
            <person name="Mannion A."/>
            <person name="Shen Z."/>
            <person name="Fox J.G."/>
        </authorList>
    </citation>
    <scope>NUCLEOTIDE SEQUENCE [LARGE SCALE GENOMIC DNA]</scope>
    <source>
        <strain evidence="17">16-048</strain>
        <strain evidence="20">16-048 (F4)</strain>
    </source>
</reference>
<evidence type="ECO:0000256" key="8">
    <source>
        <dbReference type="ARBA" id="ARBA00022833"/>
    </source>
</evidence>
<comment type="subcellular location">
    <subcellularLocation>
        <location evidence="1 14">Cytoplasm</location>
    </subcellularLocation>
</comment>
<evidence type="ECO:0000256" key="11">
    <source>
        <dbReference type="ARBA" id="ARBA00022917"/>
    </source>
</evidence>
<dbReference type="Pfam" id="PF03129">
    <property type="entry name" value="HGTP_anticodon"/>
    <property type="match status" value="1"/>
</dbReference>
<organism evidence="18 19">
    <name type="scientific">Helicobacter saguini</name>
    <dbReference type="NCBI Taxonomy" id="1548018"/>
    <lineage>
        <taxon>Bacteria</taxon>
        <taxon>Pseudomonadati</taxon>
        <taxon>Campylobacterota</taxon>
        <taxon>Epsilonproteobacteria</taxon>
        <taxon>Campylobacterales</taxon>
        <taxon>Helicobacteraceae</taxon>
        <taxon>Helicobacter</taxon>
    </lineage>
</organism>
<dbReference type="Pfam" id="PF00587">
    <property type="entry name" value="tRNA-synt_2b"/>
    <property type="match status" value="1"/>
</dbReference>
<dbReference type="Gene3D" id="3.30.54.20">
    <property type="match status" value="1"/>
</dbReference>
<dbReference type="EC" id="6.1.1.3" evidence="14"/>
<dbReference type="InterPro" id="IPR033728">
    <property type="entry name" value="ThrRS_core"/>
</dbReference>
<dbReference type="Pfam" id="PF07973">
    <property type="entry name" value="tRNA_SAD"/>
    <property type="match status" value="1"/>
</dbReference>
<keyword evidence="10 14" id="KW-0694">RNA-binding</keyword>
<reference evidence="18 19" key="2">
    <citation type="journal article" date="2016" name="Infect. Immun.">
        <title>Helicobacter saguini, a Novel Helicobacter Isolated from Cotton-Top Tamarins with Ulcerative Colitis, Has Proinflammatory Properties and Induces Typhlocolitis and Dysplasia in Gnotobiotic IL-10-/- Mice.</title>
        <authorList>
            <person name="Shen Z."/>
            <person name="Mannion A."/>
            <person name="Whary M.T."/>
            <person name="Muthupalani S."/>
            <person name="Sheh A."/>
            <person name="Feng Y."/>
            <person name="Gong G."/>
            <person name="Vandamme P."/>
            <person name="Holcombe H.R."/>
            <person name="Paster B.J."/>
            <person name="Fox J.G."/>
        </authorList>
    </citation>
    <scope>NUCLEOTIDE SEQUENCE [LARGE SCALE GENOMIC DNA]</scope>
    <source>
        <strain evidence="18 19">MIT 97-6194</strain>
    </source>
</reference>
<dbReference type="InterPro" id="IPR002320">
    <property type="entry name" value="Thr-tRNA-ligase_IIa"/>
</dbReference>
<dbReference type="InterPro" id="IPR036621">
    <property type="entry name" value="Anticodon-bd_dom_sf"/>
</dbReference>
<keyword evidence="4 14" id="KW-0820">tRNA-binding</keyword>
<evidence type="ECO:0000256" key="14">
    <source>
        <dbReference type="HAMAP-Rule" id="MF_00184"/>
    </source>
</evidence>
<dbReference type="Proteomes" id="UP000477070">
    <property type="component" value="Unassembled WGS sequence"/>
</dbReference>
<dbReference type="InterPro" id="IPR018163">
    <property type="entry name" value="Thr/Ala-tRNA-synth_IIc_edit"/>
</dbReference>
<dbReference type="InterPro" id="IPR002314">
    <property type="entry name" value="aa-tRNA-synt_IIb"/>
</dbReference>
<reference evidence="18" key="3">
    <citation type="submission" date="2018-04" db="EMBL/GenBank/DDBJ databases">
        <authorList>
            <person name="Sheh A."/>
            <person name="Shen Z."/>
            <person name="Mannion A.J."/>
            <person name="Fox J.G."/>
        </authorList>
    </citation>
    <scope>NUCLEOTIDE SEQUENCE</scope>
    <source>
        <strain evidence="18">MIT 97-6194</strain>
    </source>
</reference>
<dbReference type="OrthoDB" id="9802304at2"/>
<dbReference type="InterPro" id="IPR045864">
    <property type="entry name" value="aa-tRNA-synth_II/BPL/LPL"/>
</dbReference>
<evidence type="ECO:0000313" key="18">
    <source>
        <dbReference type="EMBL" id="TLD95697.1"/>
    </source>
</evidence>
<dbReference type="PRINTS" id="PR01047">
    <property type="entry name" value="TRNASYNTHTHR"/>
</dbReference>
<dbReference type="GO" id="GO:0006435">
    <property type="term" value="P:threonyl-tRNA aminoacylation"/>
    <property type="evidence" value="ECO:0007669"/>
    <property type="project" value="UniProtKB-UniRule"/>
</dbReference>
<evidence type="ECO:0000259" key="16">
    <source>
        <dbReference type="PROSITE" id="PS50862"/>
    </source>
</evidence>
<proteinExistence type="inferred from homology"/>
<evidence type="ECO:0000313" key="19">
    <source>
        <dbReference type="Proteomes" id="UP000029714"/>
    </source>
</evidence>
<sequence>MESKAKDSKSKQNLTKEDSKKNIESNKADSKVSNKTQNLNTQDSKNALDSNKTQNLDSKNTESITPIYFDDSKEAHEIIRHTCAHLLAEAIKALYPEAKFFVGPVVDEGFYYDFKIDSKISEEDLPKIESKMKEIAKKGEKLVKIHLSRSDAEKRFHNDELKQAVMSRIKGDNFSIYKQGDFEDLCRGPHLPNLKFLHAFKLTKLAGAYLGGDESAEMLTRIYGIAFADKENLKKYLFMLEEAKKRDHRKLGNEMQLFTFDEQVGAGLPIWLPRGARIRRRLESLLTKALIHNEYEPVRGPEILKSDVWKISGHYTNYKENMYFTTIDDVEYGIKPMNCVGHIKVYQSSVRSYRELPLRFYEYGVVHRHEKSGVLHGLLRVREFTQDDAHIFCRANQIESEVNNIIKFTQKILNAFNFSYEMELSTRPEKSIGEDSVWESATLALKNALETNKIQYNIDEGGGAFYGPKIDIKITDAIGRKWQCGTVQVDMNLPARFSLSFIDENNEHSQPVMIHRAILGSFERFIAILIEHFGGEFPFFIAPTQVAIVPINENHEKLARKLQLDLRDVGIYAEISPLKDSLNKRIRSSEKQKIPFIAIIGDKEVENASLALRDRTNKSQDSKESLQYDIAISDFLVKVKNLNSEVSF</sequence>
<dbReference type="PROSITE" id="PS50862">
    <property type="entry name" value="AA_TRNA_LIGASE_II"/>
    <property type="match status" value="1"/>
</dbReference>
<feature type="binding site" evidence="14">
    <location>
        <position position="390"/>
    </location>
    <ligand>
        <name>Zn(2+)</name>
        <dbReference type="ChEBI" id="CHEBI:29105"/>
        <note>catalytic</note>
    </ligand>
</feature>
<dbReference type="PANTHER" id="PTHR11451:SF44">
    <property type="entry name" value="THREONINE--TRNA LIGASE, CHLOROPLASTIC_MITOCHONDRIAL 2"/>
    <property type="match status" value="1"/>
</dbReference>
<feature type="domain" description="Aminoacyl-transfer RNA synthetases class-II family profile" evidence="16">
    <location>
        <begin position="275"/>
        <end position="538"/>
    </location>
</feature>
<dbReference type="AlphaFoldDB" id="A0A347VM52"/>
<dbReference type="InterPro" id="IPR006195">
    <property type="entry name" value="aa-tRNA-synth_II"/>
</dbReference>
<keyword evidence="8 14" id="KW-0862">Zinc</keyword>
<evidence type="ECO:0000256" key="1">
    <source>
        <dbReference type="ARBA" id="ARBA00004496"/>
    </source>
</evidence>
<keyword evidence="3 14" id="KW-0963">Cytoplasm</keyword>
<feature type="compositionally biased region" description="Polar residues" evidence="15">
    <location>
        <begin position="33"/>
        <end position="58"/>
    </location>
</feature>
<feature type="compositionally biased region" description="Basic and acidic residues" evidence="15">
    <location>
        <begin position="1"/>
        <end position="32"/>
    </location>
</feature>
<dbReference type="Gene3D" id="3.40.50.800">
    <property type="entry name" value="Anticodon-binding domain"/>
    <property type="match status" value="1"/>
</dbReference>
<comment type="caution">
    <text evidence="18">The sequence shown here is derived from an EMBL/GenBank/DDBJ whole genome shotgun (WGS) entry which is preliminary data.</text>
</comment>
<evidence type="ECO:0000256" key="6">
    <source>
        <dbReference type="ARBA" id="ARBA00022723"/>
    </source>
</evidence>
<keyword evidence="6 14" id="KW-0479">Metal-binding</keyword>
<reference evidence="18 19" key="1">
    <citation type="journal article" date="2014" name="Genome Announc.">
        <title>Draft genome sequences of eight enterohepatic helicobacter species isolated from both laboratory and wild rodents.</title>
        <authorList>
            <person name="Sheh A."/>
            <person name="Shen Z."/>
            <person name="Fox J.G."/>
        </authorList>
    </citation>
    <scope>NUCLEOTIDE SEQUENCE [LARGE SCALE GENOMIC DNA]</scope>
    <source>
        <strain evidence="18 19">MIT 97-6194</strain>
    </source>
</reference>
<evidence type="ECO:0000256" key="5">
    <source>
        <dbReference type="ARBA" id="ARBA00022598"/>
    </source>
</evidence>
<evidence type="ECO:0000256" key="15">
    <source>
        <dbReference type="SAM" id="MobiDB-lite"/>
    </source>
</evidence>
<dbReference type="EMBL" id="JRMP02000002">
    <property type="protein sequence ID" value="TLD95697.1"/>
    <property type="molecule type" value="Genomic_DNA"/>
</dbReference>
<dbReference type="SUPFAM" id="SSF55681">
    <property type="entry name" value="Class II aaRS and biotin synthetases"/>
    <property type="match status" value="1"/>
</dbReference>
<dbReference type="CDD" id="cd00860">
    <property type="entry name" value="ThrRS_anticodon"/>
    <property type="match status" value="1"/>
</dbReference>
<protein>
    <recommendedName>
        <fullName evidence="14">Threonine--tRNA ligase</fullName>
        <ecNumber evidence="14">6.1.1.3</ecNumber>
    </recommendedName>
    <alternativeName>
        <fullName evidence="14">Threonyl-tRNA synthetase</fullName>
        <shortName evidence="14">ThrRS</shortName>
    </alternativeName>
</protein>
<keyword evidence="12 14" id="KW-0030">Aminoacyl-tRNA synthetase</keyword>
<feature type="binding site" evidence="14">
    <location>
        <position position="515"/>
    </location>
    <ligand>
        <name>Zn(2+)</name>
        <dbReference type="ChEBI" id="CHEBI:29105"/>
        <note>catalytic</note>
    </ligand>
</feature>
<evidence type="ECO:0000313" key="20">
    <source>
        <dbReference type="Proteomes" id="UP000477070"/>
    </source>
</evidence>
<dbReference type="InterPro" id="IPR004154">
    <property type="entry name" value="Anticodon-bd"/>
</dbReference>
<evidence type="ECO:0000256" key="9">
    <source>
        <dbReference type="ARBA" id="ARBA00022840"/>
    </source>
</evidence>
<dbReference type="SUPFAM" id="SSF52954">
    <property type="entry name" value="Class II aaRS ABD-related"/>
    <property type="match status" value="1"/>
</dbReference>
<dbReference type="PANTHER" id="PTHR11451">
    <property type="entry name" value="THREONINE-TRNA LIGASE"/>
    <property type="match status" value="1"/>
</dbReference>